<sequence>MADALCGPSNPLQQLKQQTQFDRTLQQDRLASRHQPGQGFRSRDPNVGLLDPEFEAFQAGHPIPDLPQFQQRRPDFAAPSQGPSWAGDFQRMHISHPPPPSFHQSPVVQSKPATPNWAQGFQEHIGQNAPRTQLSAHSPQAFQHMARYGMNNFQSNFSQPAFAPETTSKGKAPMVEQFDEAAFERAFDQASLDMVPETATATEEMERTAYETGASTGNVDLDYDTLMESINGQATSATDQTRLQPEIDAQALEDAVRMNPFEPLGDVLVMEQVSNAEQQEQLDPKPNDDDALAATARELLEKVQHNQSDKFKNSQFLNLMRKLRDREMKVEGDHMVETATPATTTATSSTTTNTAQQQVPRFDNSEQTPSPLGPINSTLVDTRPPGYDARESGIPTVEQDHDAGRIRPEDGQAVVDYLNQRNASPDDIGTFDFTSAEDVIGEAPARKPASYPWSYPRTQQ</sequence>
<feature type="region of interest" description="Disordered" evidence="1">
    <location>
        <begin position="338"/>
        <end position="410"/>
    </location>
</feature>
<reference evidence="2" key="1">
    <citation type="journal article" date="2020" name="Stud. Mycol.">
        <title>101 Dothideomycetes genomes: a test case for predicting lifestyles and emergence of pathogens.</title>
        <authorList>
            <person name="Haridas S."/>
            <person name="Albert R."/>
            <person name="Binder M."/>
            <person name="Bloem J."/>
            <person name="Labutti K."/>
            <person name="Salamov A."/>
            <person name="Andreopoulos B."/>
            <person name="Baker S."/>
            <person name="Barry K."/>
            <person name="Bills G."/>
            <person name="Bluhm B."/>
            <person name="Cannon C."/>
            <person name="Castanera R."/>
            <person name="Culley D."/>
            <person name="Daum C."/>
            <person name="Ezra D."/>
            <person name="Gonzalez J."/>
            <person name="Henrissat B."/>
            <person name="Kuo A."/>
            <person name="Liang C."/>
            <person name="Lipzen A."/>
            <person name="Lutzoni F."/>
            <person name="Magnuson J."/>
            <person name="Mondo S."/>
            <person name="Nolan M."/>
            <person name="Ohm R."/>
            <person name="Pangilinan J."/>
            <person name="Park H.-J."/>
            <person name="Ramirez L."/>
            <person name="Alfaro M."/>
            <person name="Sun H."/>
            <person name="Tritt A."/>
            <person name="Yoshinaga Y."/>
            <person name="Zwiers L.-H."/>
            <person name="Turgeon B."/>
            <person name="Goodwin S."/>
            <person name="Spatafora J."/>
            <person name="Crous P."/>
            <person name="Grigoriev I."/>
        </authorList>
    </citation>
    <scope>NUCLEOTIDE SEQUENCE</scope>
    <source>
        <strain evidence="2">CBS 113389</strain>
    </source>
</reference>
<proteinExistence type="predicted"/>
<organism evidence="2 3">
    <name type="scientific">Neohortaea acidophila</name>
    <dbReference type="NCBI Taxonomy" id="245834"/>
    <lineage>
        <taxon>Eukaryota</taxon>
        <taxon>Fungi</taxon>
        <taxon>Dikarya</taxon>
        <taxon>Ascomycota</taxon>
        <taxon>Pezizomycotina</taxon>
        <taxon>Dothideomycetes</taxon>
        <taxon>Dothideomycetidae</taxon>
        <taxon>Mycosphaerellales</taxon>
        <taxon>Teratosphaeriaceae</taxon>
        <taxon>Neohortaea</taxon>
    </lineage>
</organism>
<name>A0A6A6Q409_9PEZI</name>
<dbReference type="Gene3D" id="6.10.280.230">
    <property type="match status" value="1"/>
</dbReference>
<dbReference type="Proteomes" id="UP000799767">
    <property type="component" value="Unassembled WGS sequence"/>
</dbReference>
<dbReference type="GeneID" id="54477642"/>
<dbReference type="OrthoDB" id="5407351at2759"/>
<evidence type="ECO:0000313" key="2">
    <source>
        <dbReference type="EMBL" id="KAF2486769.1"/>
    </source>
</evidence>
<dbReference type="RefSeq" id="XP_033593338.1">
    <property type="nucleotide sequence ID" value="XM_033736640.1"/>
</dbReference>
<feature type="compositionally biased region" description="Basic and acidic residues" evidence="1">
    <location>
        <begin position="398"/>
        <end position="410"/>
    </location>
</feature>
<protein>
    <recommendedName>
        <fullName evidence="4">Peroxin 20</fullName>
    </recommendedName>
</protein>
<feature type="compositionally biased region" description="Polar residues" evidence="1">
    <location>
        <begin position="365"/>
        <end position="380"/>
    </location>
</feature>
<accession>A0A6A6Q409</accession>
<feature type="region of interest" description="Disordered" evidence="1">
    <location>
        <begin position="1"/>
        <end position="49"/>
    </location>
</feature>
<evidence type="ECO:0000313" key="3">
    <source>
        <dbReference type="Proteomes" id="UP000799767"/>
    </source>
</evidence>
<feature type="compositionally biased region" description="Polar residues" evidence="1">
    <location>
        <begin position="10"/>
        <end position="29"/>
    </location>
</feature>
<gene>
    <name evidence="2" type="ORF">BDY17DRAFT_321535</name>
</gene>
<dbReference type="EMBL" id="MU001632">
    <property type="protein sequence ID" value="KAF2486769.1"/>
    <property type="molecule type" value="Genomic_DNA"/>
</dbReference>
<dbReference type="AlphaFoldDB" id="A0A6A6Q409"/>
<keyword evidence="3" id="KW-1185">Reference proteome</keyword>
<feature type="compositionally biased region" description="Low complexity" evidence="1">
    <location>
        <begin position="338"/>
        <end position="355"/>
    </location>
</feature>
<evidence type="ECO:0008006" key="4">
    <source>
        <dbReference type="Google" id="ProtNLM"/>
    </source>
</evidence>
<evidence type="ECO:0000256" key="1">
    <source>
        <dbReference type="SAM" id="MobiDB-lite"/>
    </source>
</evidence>